<proteinExistence type="predicted"/>
<gene>
    <name evidence="1" type="ORF">CQW23_17623</name>
</gene>
<dbReference type="EMBL" id="MLFT02000007">
    <property type="protein sequence ID" value="PHT43598.1"/>
    <property type="molecule type" value="Genomic_DNA"/>
</dbReference>
<keyword evidence="2" id="KW-1185">Reference proteome</keyword>
<dbReference type="Proteomes" id="UP000224567">
    <property type="component" value="Unassembled WGS sequence"/>
</dbReference>
<reference evidence="2" key="2">
    <citation type="journal article" date="2017" name="J. Anim. Genet.">
        <title>Multiple reference genome sequences of hot pepper reveal the massive evolution of plant disease resistance genes by retroduplication.</title>
        <authorList>
            <person name="Kim S."/>
            <person name="Park J."/>
            <person name="Yeom S.-I."/>
            <person name="Kim Y.-M."/>
            <person name="Seo E."/>
            <person name="Kim K.-T."/>
            <person name="Kim M.-S."/>
            <person name="Lee J.M."/>
            <person name="Cheong K."/>
            <person name="Shin H.-S."/>
            <person name="Kim S.-B."/>
            <person name="Han K."/>
            <person name="Lee J."/>
            <person name="Park M."/>
            <person name="Lee H.-A."/>
            <person name="Lee H.-Y."/>
            <person name="Lee Y."/>
            <person name="Oh S."/>
            <person name="Lee J.H."/>
            <person name="Choi E."/>
            <person name="Choi E."/>
            <person name="Lee S.E."/>
            <person name="Jeon J."/>
            <person name="Kim H."/>
            <person name="Choi G."/>
            <person name="Song H."/>
            <person name="Lee J."/>
            <person name="Lee S.-C."/>
            <person name="Kwon J.-K."/>
            <person name="Lee H.-Y."/>
            <person name="Koo N."/>
            <person name="Hong Y."/>
            <person name="Kim R.W."/>
            <person name="Kang W.-H."/>
            <person name="Huh J.H."/>
            <person name="Kang B.-C."/>
            <person name="Yang T.-J."/>
            <person name="Lee Y.-H."/>
            <person name="Bennetzen J.L."/>
            <person name="Choi D."/>
        </authorList>
    </citation>
    <scope>NUCLEOTIDE SEQUENCE [LARGE SCALE GENOMIC DNA]</scope>
    <source>
        <strain evidence="2">cv. PBC81</strain>
    </source>
</reference>
<dbReference type="STRING" id="33114.A0A2G2WED7"/>
<reference evidence="1 2" key="1">
    <citation type="journal article" date="2017" name="Genome Biol.">
        <title>New reference genome sequences of hot pepper reveal the massive evolution of plant disease-resistance genes by retroduplication.</title>
        <authorList>
            <person name="Kim S."/>
            <person name="Park J."/>
            <person name="Yeom S.I."/>
            <person name="Kim Y.M."/>
            <person name="Seo E."/>
            <person name="Kim K.T."/>
            <person name="Kim M.S."/>
            <person name="Lee J.M."/>
            <person name="Cheong K."/>
            <person name="Shin H.S."/>
            <person name="Kim S.B."/>
            <person name="Han K."/>
            <person name="Lee J."/>
            <person name="Park M."/>
            <person name="Lee H.A."/>
            <person name="Lee H.Y."/>
            <person name="Lee Y."/>
            <person name="Oh S."/>
            <person name="Lee J.H."/>
            <person name="Choi E."/>
            <person name="Choi E."/>
            <person name="Lee S.E."/>
            <person name="Jeon J."/>
            <person name="Kim H."/>
            <person name="Choi G."/>
            <person name="Song H."/>
            <person name="Lee J."/>
            <person name="Lee S.C."/>
            <person name="Kwon J.K."/>
            <person name="Lee H.Y."/>
            <person name="Koo N."/>
            <person name="Hong Y."/>
            <person name="Kim R.W."/>
            <person name="Kang W.H."/>
            <person name="Huh J.H."/>
            <person name="Kang B.C."/>
            <person name="Yang T.J."/>
            <person name="Lee Y.H."/>
            <person name="Bennetzen J.L."/>
            <person name="Choi D."/>
        </authorList>
    </citation>
    <scope>NUCLEOTIDE SEQUENCE [LARGE SCALE GENOMIC DNA]</scope>
    <source>
        <strain evidence="2">cv. PBC81</strain>
    </source>
</reference>
<accession>A0A2G2WED7</accession>
<evidence type="ECO:0008006" key="3">
    <source>
        <dbReference type="Google" id="ProtNLM"/>
    </source>
</evidence>
<evidence type="ECO:0000313" key="1">
    <source>
        <dbReference type="EMBL" id="PHT43598.1"/>
    </source>
</evidence>
<evidence type="ECO:0000313" key="2">
    <source>
        <dbReference type="Proteomes" id="UP000224567"/>
    </source>
</evidence>
<organism evidence="1 2">
    <name type="scientific">Capsicum baccatum</name>
    <name type="common">Peruvian pepper</name>
    <dbReference type="NCBI Taxonomy" id="33114"/>
    <lineage>
        <taxon>Eukaryota</taxon>
        <taxon>Viridiplantae</taxon>
        <taxon>Streptophyta</taxon>
        <taxon>Embryophyta</taxon>
        <taxon>Tracheophyta</taxon>
        <taxon>Spermatophyta</taxon>
        <taxon>Magnoliopsida</taxon>
        <taxon>eudicotyledons</taxon>
        <taxon>Gunneridae</taxon>
        <taxon>Pentapetalae</taxon>
        <taxon>asterids</taxon>
        <taxon>lamiids</taxon>
        <taxon>Solanales</taxon>
        <taxon>Solanaceae</taxon>
        <taxon>Solanoideae</taxon>
        <taxon>Capsiceae</taxon>
        <taxon>Capsicum</taxon>
    </lineage>
</organism>
<protein>
    <recommendedName>
        <fullName evidence="3">F-box associated domain-containing protein</fullName>
    </recommendedName>
</protein>
<sequence length="180" mass="20711">MFTYDGDSPDWTNYVTVASLKGKNWRKPEFAYDIISDRDGITLHGRLHYRVRVKNTSSYNESIWDRFGQCNKVIYFDPIFEKFHRLPIPECDQEENAVAGLGISNECLCMTRLEHDRGLMKEYGIKESGTSLFFIKNQEIPHCGFVVPFYVTENGEVALIIDVIDCRAGLRTPGPKAKLY</sequence>
<name>A0A2G2WED7_CAPBA</name>
<dbReference type="OrthoDB" id="1304737at2759"/>
<dbReference type="AlphaFoldDB" id="A0A2G2WED7"/>
<comment type="caution">
    <text evidence="1">The sequence shown here is derived from an EMBL/GenBank/DDBJ whole genome shotgun (WGS) entry which is preliminary data.</text>
</comment>